<dbReference type="EMBL" id="BKCJ010978959">
    <property type="protein sequence ID" value="GFC58808.1"/>
    <property type="molecule type" value="Genomic_DNA"/>
</dbReference>
<dbReference type="Gene3D" id="4.10.60.10">
    <property type="entry name" value="Zinc finger, CCHC-type"/>
    <property type="match status" value="1"/>
</dbReference>
<organism evidence="2">
    <name type="scientific">Tanacetum cinerariifolium</name>
    <name type="common">Dalmatian daisy</name>
    <name type="synonym">Chrysanthemum cinerariifolium</name>
    <dbReference type="NCBI Taxonomy" id="118510"/>
    <lineage>
        <taxon>Eukaryota</taxon>
        <taxon>Viridiplantae</taxon>
        <taxon>Streptophyta</taxon>
        <taxon>Embryophyta</taxon>
        <taxon>Tracheophyta</taxon>
        <taxon>Spermatophyta</taxon>
        <taxon>Magnoliopsida</taxon>
        <taxon>eudicotyledons</taxon>
        <taxon>Gunneridae</taxon>
        <taxon>Pentapetalae</taxon>
        <taxon>asterids</taxon>
        <taxon>campanulids</taxon>
        <taxon>Asterales</taxon>
        <taxon>Asteraceae</taxon>
        <taxon>Asteroideae</taxon>
        <taxon>Anthemideae</taxon>
        <taxon>Anthemidinae</taxon>
        <taxon>Tanacetum</taxon>
    </lineage>
</organism>
<dbReference type="GO" id="GO:0008270">
    <property type="term" value="F:zinc ion binding"/>
    <property type="evidence" value="ECO:0007669"/>
    <property type="project" value="InterPro"/>
</dbReference>
<accession>A0A699Q2N0</accession>
<proteinExistence type="predicted"/>
<sequence length="135" mass="15641">MKKGRTVAITTEDMQKRRNDVGNFKAEGSETLEQTFNRLQAIIKYKDITQIDEDDIEEIDIKLNMALLSIRVDRFWKKTGKKITIQGSDVAGFNKSKVECFNFHKIGHFARECKAPRSQDRGKRESYKQGPKVEE</sequence>
<dbReference type="AlphaFoldDB" id="A0A699Q2N0"/>
<name>A0A699Q2N0_TANCI</name>
<protein>
    <submittedName>
        <fullName evidence="2">Ribonuclease H-like domain-containing protein</fullName>
    </submittedName>
</protein>
<comment type="caution">
    <text evidence="2">The sequence shown here is derived from an EMBL/GenBank/DDBJ whole genome shotgun (WGS) entry which is preliminary data.</text>
</comment>
<feature type="region of interest" description="Disordered" evidence="1">
    <location>
        <begin position="114"/>
        <end position="135"/>
    </location>
</feature>
<dbReference type="SUPFAM" id="SSF57756">
    <property type="entry name" value="Retrovirus zinc finger-like domains"/>
    <property type="match status" value="1"/>
</dbReference>
<reference evidence="2" key="1">
    <citation type="journal article" date="2019" name="Sci. Rep.">
        <title>Draft genome of Tanacetum cinerariifolium, the natural source of mosquito coil.</title>
        <authorList>
            <person name="Yamashiro T."/>
            <person name="Shiraishi A."/>
            <person name="Satake H."/>
            <person name="Nakayama K."/>
        </authorList>
    </citation>
    <scope>NUCLEOTIDE SEQUENCE</scope>
</reference>
<feature type="non-terminal residue" evidence="2">
    <location>
        <position position="135"/>
    </location>
</feature>
<evidence type="ECO:0000313" key="2">
    <source>
        <dbReference type="EMBL" id="GFC58808.1"/>
    </source>
</evidence>
<dbReference type="InterPro" id="IPR036875">
    <property type="entry name" value="Znf_CCHC_sf"/>
</dbReference>
<dbReference type="GO" id="GO:0003676">
    <property type="term" value="F:nucleic acid binding"/>
    <property type="evidence" value="ECO:0007669"/>
    <property type="project" value="InterPro"/>
</dbReference>
<evidence type="ECO:0000256" key="1">
    <source>
        <dbReference type="SAM" id="MobiDB-lite"/>
    </source>
</evidence>
<gene>
    <name evidence="2" type="ORF">Tci_830778</name>
</gene>